<dbReference type="Gene3D" id="6.10.250.1270">
    <property type="match status" value="1"/>
</dbReference>
<sequence>MVIKTELCAFSQYRIYPGNGMTLIKRDGREVILGSAKAKSMLVQRKKPAKLVWTQAWRRANKKGLSETLVKKRTRKVNKIQRAVVGASVEDIKKKAAQNTAFRSAQRDAAMKEVKEKKKAAAAERKKAGKGASQQKAIKQHNGGKRGKTQR</sequence>
<evidence type="ECO:0000313" key="7">
    <source>
        <dbReference type="Proteomes" id="UP001165060"/>
    </source>
</evidence>
<keyword evidence="3" id="KW-0687">Ribonucleoprotein</keyword>
<reference evidence="6 7" key="1">
    <citation type="journal article" date="2023" name="Commun. Biol.">
        <title>Genome analysis of Parmales, the sister group of diatoms, reveals the evolutionary specialization of diatoms from phago-mixotrophs to photoautotrophs.</title>
        <authorList>
            <person name="Ban H."/>
            <person name="Sato S."/>
            <person name="Yoshikawa S."/>
            <person name="Yamada K."/>
            <person name="Nakamura Y."/>
            <person name="Ichinomiya M."/>
            <person name="Sato N."/>
            <person name="Blanc-Mathieu R."/>
            <person name="Endo H."/>
            <person name="Kuwata A."/>
            <person name="Ogata H."/>
        </authorList>
    </citation>
    <scope>NUCLEOTIDE SEQUENCE [LARGE SCALE GENOMIC DNA]</scope>
</reference>
<dbReference type="SUPFAM" id="SSF57716">
    <property type="entry name" value="Glucocorticoid receptor-like (DNA-binding domain)"/>
    <property type="match status" value="1"/>
</dbReference>
<keyword evidence="7" id="KW-1185">Reference proteome</keyword>
<evidence type="ECO:0000256" key="3">
    <source>
        <dbReference type="ARBA" id="ARBA00023274"/>
    </source>
</evidence>
<dbReference type="InterPro" id="IPR038630">
    <property type="entry name" value="L24e/L24_sf"/>
</dbReference>
<feature type="compositionally biased region" description="Basic residues" evidence="4">
    <location>
        <begin position="138"/>
        <end position="151"/>
    </location>
</feature>
<keyword evidence="2" id="KW-0689">Ribosomal protein</keyword>
<name>A0ABQ6NCE8_9STRA</name>
<dbReference type="Pfam" id="PF01246">
    <property type="entry name" value="Ribosomal_L24e"/>
    <property type="match status" value="1"/>
</dbReference>
<dbReference type="InterPro" id="IPR056366">
    <property type="entry name" value="Ribosomal_eL24"/>
</dbReference>
<evidence type="ECO:0000256" key="1">
    <source>
        <dbReference type="ARBA" id="ARBA00005647"/>
    </source>
</evidence>
<dbReference type="Gene3D" id="2.30.170.20">
    <property type="entry name" value="Ribosomal protein L24e"/>
    <property type="match status" value="1"/>
</dbReference>
<evidence type="ECO:0000256" key="2">
    <source>
        <dbReference type="ARBA" id="ARBA00022980"/>
    </source>
</evidence>
<dbReference type="PANTHER" id="PTHR10792">
    <property type="entry name" value="60S RIBOSOMAL PROTEIN L24"/>
    <property type="match status" value="1"/>
</dbReference>
<dbReference type="InterPro" id="IPR000988">
    <property type="entry name" value="Ribosomal_eL24-rel_N"/>
</dbReference>
<organism evidence="6 7">
    <name type="scientific">Tetraparma gracilis</name>
    <dbReference type="NCBI Taxonomy" id="2962635"/>
    <lineage>
        <taxon>Eukaryota</taxon>
        <taxon>Sar</taxon>
        <taxon>Stramenopiles</taxon>
        <taxon>Ochrophyta</taxon>
        <taxon>Bolidophyceae</taxon>
        <taxon>Parmales</taxon>
        <taxon>Triparmaceae</taxon>
        <taxon>Tetraparma</taxon>
    </lineage>
</organism>
<dbReference type="EMBL" id="BRYB01006679">
    <property type="protein sequence ID" value="GMI54908.1"/>
    <property type="molecule type" value="Genomic_DNA"/>
</dbReference>
<accession>A0ABQ6NCE8</accession>
<feature type="region of interest" description="Disordered" evidence="4">
    <location>
        <begin position="99"/>
        <end position="151"/>
    </location>
</feature>
<gene>
    <name evidence="6" type="ORF">TeGR_g6828</name>
</gene>
<proteinExistence type="inferred from homology"/>
<comment type="caution">
    <text evidence="6">The sequence shown here is derived from an EMBL/GenBank/DDBJ whole genome shotgun (WGS) entry which is preliminary data.</text>
</comment>
<dbReference type="Proteomes" id="UP001165060">
    <property type="component" value="Unassembled WGS sequence"/>
</dbReference>
<dbReference type="PANTHER" id="PTHR10792:SF1">
    <property type="entry name" value="RIBOSOMAL PROTEIN L24"/>
    <property type="match status" value="1"/>
</dbReference>
<comment type="similarity">
    <text evidence="1">Belongs to the eukaryotic ribosomal protein eL24 family.</text>
</comment>
<feature type="compositionally biased region" description="Basic and acidic residues" evidence="4">
    <location>
        <begin position="105"/>
        <end position="126"/>
    </location>
</feature>
<feature type="domain" description="Large ribosomal subunit protein eL24-related N-terminal" evidence="5">
    <location>
        <begin position="4"/>
        <end position="67"/>
    </location>
</feature>
<protein>
    <recommendedName>
        <fullName evidence="5">Large ribosomal subunit protein eL24-related N-terminal domain-containing protein</fullName>
    </recommendedName>
</protein>
<evidence type="ECO:0000259" key="5">
    <source>
        <dbReference type="Pfam" id="PF01246"/>
    </source>
</evidence>
<evidence type="ECO:0000256" key="4">
    <source>
        <dbReference type="SAM" id="MobiDB-lite"/>
    </source>
</evidence>
<evidence type="ECO:0000313" key="6">
    <source>
        <dbReference type="EMBL" id="GMI54908.1"/>
    </source>
</evidence>